<organism evidence="1 2">
    <name type="scientific">Artemisia annua</name>
    <name type="common">Sweet wormwood</name>
    <dbReference type="NCBI Taxonomy" id="35608"/>
    <lineage>
        <taxon>Eukaryota</taxon>
        <taxon>Viridiplantae</taxon>
        <taxon>Streptophyta</taxon>
        <taxon>Embryophyta</taxon>
        <taxon>Tracheophyta</taxon>
        <taxon>Spermatophyta</taxon>
        <taxon>Magnoliopsida</taxon>
        <taxon>eudicotyledons</taxon>
        <taxon>Gunneridae</taxon>
        <taxon>Pentapetalae</taxon>
        <taxon>asterids</taxon>
        <taxon>campanulids</taxon>
        <taxon>Asterales</taxon>
        <taxon>Asteraceae</taxon>
        <taxon>Asteroideae</taxon>
        <taxon>Anthemideae</taxon>
        <taxon>Artemisiinae</taxon>
        <taxon>Artemisia</taxon>
    </lineage>
</organism>
<name>A0A2U1Q2N8_ARTAN</name>
<evidence type="ECO:0000313" key="2">
    <source>
        <dbReference type="Proteomes" id="UP000245207"/>
    </source>
</evidence>
<dbReference type="AlphaFoldDB" id="A0A2U1Q2N8"/>
<protein>
    <submittedName>
        <fullName evidence="1">Uncharacterized protein</fullName>
    </submittedName>
</protein>
<dbReference type="EMBL" id="PKPP01000477">
    <property type="protein sequence ID" value="PWA92281.1"/>
    <property type="molecule type" value="Genomic_DNA"/>
</dbReference>
<gene>
    <name evidence="1" type="ORF">CTI12_AA081330</name>
</gene>
<keyword evidence="2" id="KW-1185">Reference proteome</keyword>
<proteinExistence type="predicted"/>
<accession>A0A2U1Q2N8</accession>
<reference evidence="1 2" key="1">
    <citation type="journal article" date="2018" name="Mol. Plant">
        <title>The genome of Artemisia annua provides insight into the evolution of Asteraceae family and artemisinin biosynthesis.</title>
        <authorList>
            <person name="Shen Q."/>
            <person name="Zhang L."/>
            <person name="Liao Z."/>
            <person name="Wang S."/>
            <person name="Yan T."/>
            <person name="Shi P."/>
            <person name="Liu M."/>
            <person name="Fu X."/>
            <person name="Pan Q."/>
            <person name="Wang Y."/>
            <person name="Lv Z."/>
            <person name="Lu X."/>
            <person name="Zhang F."/>
            <person name="Jiang W."/>
            <person name="Ma Y."/>
            <person name="Chen M."/>
            <person name="Hao X."/>
            <person name="Li L."/>
            <person name="Tang Y."/>
            <person name="Lv G."/>
            <person name="Zhou Y."/>
            <person name="Sun X."/>
            <person name="Brodelius P.E."/>
            <person name="Rose J.K.C."/>
            <person name="Tang K."/>
        </authorList>
    </citation>
    <scope>NUCLEOTIDE SEQUENCE [LARGE SCALE GENOMIC DNA]</scope>
    <source>
        <strain evidence="2">cv. Huhao1</strain>
        <tissue evidence="1">Leaf</tissue>
    </source>
</reference>
<dbReference type="Proteomes" id="UP000245207">
    <property type="component" value="Unassembled WGS sequence"/>
</dbReference>
<sequence length="178" mass="21502">MIVVFTKEQNTQFWMMAFNGNGSPHTNSHYFGATTLHPIQPQIPFEDKDDDRMHHICHWPAHRDHFHESEDTFYKRYSYIVVMKRLTIPADFLVHHPMHMYRHAVMKHQNVEYTMTVKMESHKEDPDRTNHINVFGEWREFATACRFDYEKMIRFRYMYLLNDVVGPAIEQIPVFHLC</sequence>
<evidence type="ECO:0000313" key="1">
    <source>
        <dbReference type="EMBL" id="PWA92281.1"/>
    </source>
</evidence>
<comment type="caution">
    <text evidence="1">The sequence shown here is derived from an EMBL/GenBank/DDBJ whole genome shotgun (WGS) entry which is preliminary data.</text>
</comment>